<evidence type="ECO:0000313" key="4">
    <source>
        <dbReference type="Proteomes" id="UP000708208"/>
    </source>
</evidence>
<dbReference type="CDD" id="cd00170">
    <property type="entry name" value="SEC14"/>
    <property type="match status" value="1"/>
</dbReference>
<comment type="caution">
    <text evidence="3">The sequence shown here is derived from an EMBL/GenBank/DDBJ whole genome shotgun (WGS) entry which is preliminary data.</text>
</comment>
<sequence length="378" mass="43193">MAAPTTGELAVLQQFRDEVHDVLPNLNEYRQTDAWLLRWLRARELDIGKASRMLRRSLEWRDQEKINDILSWEPPNILMEEFGMKLSGFDNDGSPVGIVPFGDWDIRKVIEMRRKDIFVKYIDFLFEIALHLVERRSTKEKVLTQFVLIMDLDRFSFRQIASRETIDAIFEAIKRFEANHPETLKAAYLINAPRIFAYLFSFIKPLLTARTLDKVQIFGSNGSFKPVLLKTIAPDQLPSEMGGCNTSCTNYTVKDLNELLDNPIQCDDFSEADMSAITVDSGKKVALNVQVPTPKSRMSWNFKTEKHDIGFAVVSPCNEALVHVSRADANTCVQKGAIICESAGTYQIIFDNSFSRFRSKHVRYAVSVNKPLDLDLIK</sequence>
<dbReference type="PROSITE" id="PS50191">
    <property type="entry name" value="CRAL_TRIO"/>
    <property type="match status" value="1"/>
</dbReference>
<protein>
    <submittedName>
        <fullName evidence="3">Uncharacterized protein</fullName>
    </submittedName>
</protein>
<dbReference type="Proteomes" id="UP000708208">
    <property type="component" value="Unassembled WGS sequence"/>
</dbReference>
<evidence type="ECO:0000259" key="1">
    <source>
        <dbReference type="PROSITE" id="PS50191"/>
    </source>
</evidence>
<dbReference type="SMART" id="SM00516">
    <property type="entry name" value="SEC14"/>
    <property type="match status" value="1"/>
</dbReference>
<dbReference type="GO" id="GO:0005737">
    <property type="term" value="C:cytoplasm"/>
    <property type="evidence" value="ECO:0007669"/>
    <property type="project" value="TreeGrafter"/>
</dbReference>
<name>A0A8J2LCM6_9HEXA</name>
<dbReference type="PANTHER" id="PTHR23324:SF83">
    <property type="entry name" value="SEC14-LIKE PROTEIN 2"/>
    <property type="match status" value="1"/>
</dbReference>
<dbReference type="InterPro" id="IPR011074">
    <property type="entry name" value="CRAL/TRIO_N_dom"/>
</dbReference>
<evidence type="ECO:0000259" key="2">
    <source>
        <dbReference type="PROSITE" id="PS50866"/>
    </source>
</evidence>
<keyword evidence="4" id="KW-1185">Reference proteome</keyword>
<evidence type="ECO:0000313" key="3">
    <source>
        <dbReference type="EMBL" id="CAG7833072.1"/>
    </source>
</evidence>
<dbReference type="InterPro" id="IPR009038">
    <property type="entry name" value="GOLD_dom"/>
</dbReference>
<organism evidence="3 4">
    <name type="scientific">Allacma fusca</name>
    <dbReference type="NCBI Taxonomy" id="39272"/>
    <lineage>
        <taxon>Eukaryota</taxon>
        <taxon>Metazoa</taxon>
        <taxon>Ecdysozoa</taxon>
        <taxon>Arthropoda</taxon>
        <taxon>Hexapoda</taxon>
        <taxon>Collembola</taxon>
        <taxon>Symphypleona</taxon>
        <taxon>Sminthuridae</taxon>
        <taxon>Allacma</taxon>
    </lineage>
</organism>
<dbReference type="AlphaFoldDB" id="A0A8J2LCM6"/>
<proteinExistence type="predicted"/>
<reference evidence="3" key="1">
    <citation type="submission" date="2021-06" db="EMBL/GenBank/DDBJ databases">
        <authorList>
            <person name="Hodson N. C."/>
            <person name="Mongue J. A."/>
            <person name="Jaron S. K."/>
        </authorList>
    </citation>
    <scope>NUCLEOTIDE SEQUENCE</scope>
</reference>
<dbReference type="OrthoDB" id="1434354at2759"/>
<feature type="domain" description="CRAL-TRIO" evidence="1">
    <location>
        <begin position="74"/>
        <end position="249"/>
    </location>
</feature>
<dbReference type="InterPro" id="IPR001251">
    <property type="entry name" value="CRAL-TRIO_dom"/>
</dbReference>
<dbReference type="PROSITE" id="PS50866">
    <property type="entry name" value="GOLD"/>
    <property type="match status" value="1"/>
</dbReference>
<dbReference type="EMBL" id="CAJVCH010568318">
    <property type="protein sequence ID" value="CAG7833072.1"/>
    <property type="molecule type" value="Genomic_DNA"/>
</dbReference>
<dbReference type="PANTHER" id="PTHR23324">
    <property type="entry name" value="SEC14 RELATED PROTEIN"/>
    <property type="match status" value="1"/>
</dbReference>
<accession>A0A8J2LCM6</accession>
<dbReference type="SMART" id="SM01100">
    <property type="entry name" value="CRAL_TRIO_N"/>
    <property type="match status" value="1"/>
</dbReference>
<dbReference type="Pfam" id="PF00650">
    <property type="entry name" value="CRAL_TRIO"/>
    <property type="match status" value="1"/>
</dbReference>
<dbReference type="InterPro" id="IPR051064">
    <property type="entry name" value="SEC14/CRAL-TRIO_domain"/>
</dbReference>
<feature type="domain" description="GOLD" evidence="2">
    <location>
        <begin position="246"/>
        <end position="368"/>
    </location>
</feature>
<gene>
    <name evidence="3" type="ORF">AFUS01_LOCUS42719</name>
</gene>